<feature type="compositionally biased region" description="Polar residues" evidence="2">
    <location>
        <begin position="292"/>
        <end position="307"/>
    </location>
</feature>
<dbReference type="OrthoDB" id="5981550at2759"/>
<feature type="region of interest" description="Disordered" evidence="2">
    <location>
        <begin position="292"/>
        <end position="383"/>
    </location>
</feature>
<protein>
    <submittedName>
        <fullName evidence="4">Uncharacterized protein LOC115013638</fullName>
    </submittedName>
</protein>
<evidence type="ECO:0000313" key="3">
    <source>
        <dbReference type="Proteomes" id="UP000504630"/>
    </source>
</evidence>
<sequence length="403" mass="44547">MRDCIARQLYMMGQLGLGEDWNHISTPCLLNYSQLAEVTQIHAGHSYSAAITACGELLLWGQIPCVSRVSDPPGLKNLWTPQPVPLADTKVCDVACGTWHMMALTTTSREKNRERAHSETEARFGDLVSDLLPTEQLEKENTVQDSRQAQHKLLHGPEGPEGSEEQENDEESESAEEEERPNKDEGDGALRDSAFAIARSSTGMDRRGNGHSSIKSDQRNKRESCRTVGPWELSRRSTDIVFTTLHLLPRSEGEQCRPSASSLPWLLTGQQAHGPVLAEARKERFTHLTELVQKSGSDSSILQSPSLTPKPRPPGRRSGPAGRNVASCHRSRIRPHTGVRSPMYNSSPLLSRGQQVQMLCPSFHPGPQVRTSLSPPPSSSELLRYCPTHRRAVSSFGTSRKDL</sequence>
<dbReference type="RefSeq" id="XP_029295944.1">
    <property type="nucleotide sequence ID" value="XM_029440084.1"/>
</dbReference>
<dbReference type="SUPFAM" id="SSF50985">
    <property type="entry name" value="RCC1/BLIP-II"/>
    <property type="match status" value="1"/>
</dbReference>
<feature type="compositionally biased region" description="Polar residues" evidence="2">
    <location>
        <begin position="343"/>
        <end position="357"/>
    </location>
</feature>
<gene>
    <name evidence="4" type="primary">LOC115013638</name>
</gene>
<name>A0A6J2QD91_COTGO</name>
<reference evidence="4" key="1">
    <citation type="submission" date="2025-08" db="UniProtKB">
        <authorList>
            <consortium name="RefSeq"/>
        </authorList>
    </citation>
    <scope>IDENTIFICATION</scope>
</reference>
<dbReference type="InterPro" id="IPR009091">
    <property type="entry name" value="RCC1/BLIP-II"/>
</dbReference>
<evidence type="ECO:0000256" key="2">
    <source>
        <dbReference type="SAM" id="MobiDB-lite"/>
    </source>
</evidence>
<feature type="compositionally biased region" description="Acidic residues" evidence="2">
    <location>
        <begin position="161"/>
        <end position="179"/>
    </location>
</feature>
<feature type="compositionally biased region" description="Basic and acidic residues" evidence="2">
    <location>
        <begin position="180"/>
        <end position="190"/>
    </location>
</feature>
<keyword evidence="3" id="KW-1185">Reference proteome</keyword>
<organism evidence="3 4">
    <name type="scientific">Cottoperca gobio</name>
    <name type="common">Frogmouth</name>
    <name type="synonym">Aphritis gobio</name>
    <dbReference type="NCBI Taxonomy" id="56716"/>
    <lineage>
        <taxon>Eukaryota</taxon>
        <taxon>Metazoa</taxon>
        <taxon>Chordata</taxon>
        <taxon>Craniata</taxon>
        <taxon>Vertebrata</taxon>
        <taxon>Euteleostomi</taxon>
        <taxon>Actinopterygii</taxon>
        <taxon>Neopterygii</taxon>
        <taxon>Teleostei</taxon>
        <taxon>Neoteleostei</taxon>
        <taxon>Acanthomorphata</taxon>
        <taxon>Eupercaria</taxon>
        <taxon>Perciformes</taxon>
        <taxon>Notothenioidei</taxon>
        <taxon>Bovichtidae</taxon>
        <taxon>Cottoperca</taxon>
    </lineage>
</organism>
<accession>A0A6J2QD91</accession>
<evidence type="ECO:0000313" key="4">
    <source>
        <dbReference type="RefSeq" id="XP_029295944.1"/>
    </source>
</evidence>
<dbReference type="PROSITE" id="PS50012">
    <property type="entry name" value="RCC1_3"/>
    <property type="match status" value="1"/>
</dbReference>
<feature type="compositionally biased region" description="Basic and acidic residues" evidence="2">
    <location>
        <begin position="108"/>
        <end position="124"/>
    </location>
</feature>
<evidence type="ECO:0000256" key="1">
    <source>
        <dbReference type="PROSITE-ProRule" id="PRU00235"/>
    </source>
</evidence>
<dbReference type="Proteomes" id="UP000504630">
    <property type="component" value="Chromosome 9"/>
</dbReference>
<feature type="repeat" description="RCC1" evidence="1">
    <location>
        <begin position="55"/>
        <end position="107"/>
    </location>
</feature>
<dbReference type="GeneID" id="115013638"/>
<dbReference type="AlphaFoldDB" id="A0A6J2QD91"/>
<proteinExistence type="predicted"/>
<dbReference type="InterPro" id="IPR000408">
    <property type="entry name" value="Reg_chr_condens"/>
</dbReference>
<dbReference type="Pfam" id="PF00415">
    <property type="entry name" value="RCC1"/>
    <property type="match status" value="1"/>
</dbReference>
<feature type="region of interest" description="Disordered" evidence="2">
    <location>
        <begin position="107"/>
        <end position="230"/>
    </location>
</feature>
<dbReference type="KEGG" id="cgob:115013638"/>
<feature type="compositionally biased region" description="Basic and acidic residues" evidence="2">
    <location>
        <begin position="204"/>
        <end position="225"/>
    </location>
</feature>
<dbReference type="Gene3D" id="2.130.10.30">
    <property type="entry name" value="Regulator of chromosome condensation 1/beta-lactamase-inhibitor protein II"/>
    <property type="match status" value="1"/>
</dbReference>
<dbReference type="InParanoid" id="A0A6J2QD91"/>